<evidence type="ECO:0000313" key="9">
    <source>
        <dbReference type="Proteomes" id="UP000326565"/>
    </source>
</evidence>
<dbReference type="Proteomes" id="UP000326565">
    <property type="component" value="Unassembled WGS sequence"/>
</dbReference>
<feature type="transmembrane region" description="Helical" evidence="6">
    <location>
        <begin position="25"/>
        <end position="45"/>
    </location>
</feature>
<feature type="transmembrane region" description="Helical" evidence="6">
    <location>
        <begin position="239"/>
        <end position="260"/>
    </location>
</feature>
<evidence type="ECO:0000256" key="2">
    <source>
        <dbReference type="ARBA" id="ARBA00022692"/>
    </source>
</evidence>
<evidence type="ECO:0000256" key="1">
    <source>
        <dbReference type="ARBA" id="ARBA00004141"/>
    </source>
</evidence>
<dbReference type="EMBL" id="ML732265">
    <property type="protein sequence ID" value="KAB8071731.1"/>
    <property type="molecule type" value="Genomic_DNA"/>
</dbReference>
<keyword evidence="3 6" id="KW-1133">Transmembrane helix</keyword>
<keyword evidence="4 6" id="KW-0472">Membrane</keyword>
<dbReference type="InterPro" id="IPR049326">
    <property type="entry name" value="Rhodopsin_dom_fungi"/>
</dbReference>
<gene>
    <name evidence="8" type="ORF">BDV29DRAFT_193072</name>
</gene>
<evidence type="ECO:0000259" key="7">
    <source>
        <dbReference type="Pfam" id="PF20684"/>
    </source>
</evidence>
<protein>
    <recommendedName>
        <fullName evidence="7">Rhodopsin domain-containing protein</fullName>
    </recommendedName>
</protein>
<dbReference type="GO" id="GO:0016020">
    <property type="term" value="C:membrane"/>
    <property type="evidence" value="ECO:0007669"/>
    <property type="project" value="UniProtKB-SubCell"/>
</dbReference>
<dbReference type="PANTHER" id="PTHR33048">
    <property type="entry name" value="PTH11-LIKE INTEGRAL MEMBRANE PROTEIN (AFU_ORTHOLOGUE AFUA_5G11245)"/>
    <property type="match status" value="1"/>
</dbReference>
<feature type="transmembrane region" description="Helical" evidence="6">
    <location>
        <begin position="122"/>
        <end position="141"/>
    </location>
</feature>
<dbReference type="OrthoDB" id="444631at2759"/>
<dbReference type="AlphaFoldDB" id="A0A5N5WTB7"/>
<feature type="transmembrane region" description="Helical" evidence="6">
    <location>
        <begin position="206"/>
        <end position="227"/>
    </location>
</feature>
<proteinExistence type="inferred from homology"/>
<comment type="subcellular location">
    <subcellularLocation>
        <location evidence="1">Membrane</location>
        <topology evidence="1">Multi-pass membrane protein</topology>
    </subcellularLocation>
</comment>
<feature type="domain" description="Rhodopsin" evidence="7">
    <location>
        <begin position="39"/>
        <end position="264"/>
    </location>
</feature>
<evidence type="ECO:0000256" key="4">
    <source>
        <dbReference type="ARBA" id="ARBA00023136"/>
    </source>
</evidence>
<accession>A0A5N5WTB7</accession>
<dbReference type="InterPro" id="IPR052337">
    <property type="entry name" value="SAT4-like"/>
</dbReference>
<keyword evidence="9" id="KW-1185">Reference proteome</keyword>
<dbReference type="PANTHER" id="PTHR33048:SF162">
    <property type="entry name" value="SATRATOXIN BIOSYNTHESIS SC1 CLUSTER PROTEIN 4"/>
    <property type="match status" value="1"/>
</dbReference>
<name>A0A5N5WTB7_9EURO</name>
<dbReference type="Pfam" id="PF20684">
    <property type="entry name" value="Fung_rhodopsin"/>
    <property type="match status" value="1"/>
</dbReference>
<evidence type="ECO:0000313" key="8">
    <source>
        <dbReference type="EMBL" id="KAB8071731.1"/>
    </source>
</evidence>
<evidence type="ECO:0000256" key="6">
    <source>
        <dbReference type="SAM" id="Phobius"/>
    </source>
</evidence>
<organism evidence="8 9">
    <name type="scientific">Aspergillus leporis</name>
    <dbReference type="NCBI Taxonomy" id="41062"/>
    <lineage>
        <taxon>Eukaryota</taxon>
        <taxon>Fungi</taxon>
        <taxon>Dikarya</taxon>
        <taxon>Ascomycota</taxon>
        <taxon>Pezizomycotina</taxon>
        <taxon>Eurotiomycetes</taxon>
        <taxon>Eurotiomycetidae</taxon>
        <taxon>Eurotiales</taxon>
        <taxon>Aspergillaceae</taxon>
        <taxon>Aspergillus</taxon>
        <taxon>Aspergillus subgen. Circumdati</taxon>
    </lineage>
</organism>
<sequence length="363" mass="40219">MRFSSDAPAPQGAATQLSANGLISITWVGVALGIAFTAARVAIRLRKMKRLLVDDRFVLFALGLLILNATLQTIQAPRPYYMALTPTAEDIKYHTLRYVHLEFAHLAVFWKIPDGLPRNRHACCGIAIFAFLAYTGCWLASASTCAPLSNYFKLGQCSKPIDIKGSVIPICYSTTVDIVTDLMSTTIAPEDKWLRNNNYLVIHQNVGLVIVFCVGFIIIATAIIRAIEIPGRAYSDQIGLAIWCITESSISVIVGCLSRFKYFISQKPSTTLYLYGSSGYMASRQDRSQASARIKRFLVTASSSQIPLEDMKSYRNLEYESHARDVHDTGGIGMQAVPRNTSWSKMSEKEPRVKIRIEISNGS</sequence>
<keyword evidence="2 6" id="KW-0812">Transmembrane</keyword>
<reference evidence="8 9" key="1">
    <citation type="submission" date="2019-04" db="EMBL/GenBank/DDBJ databases">
        <title>Friends and foes A comparative genomics study of 23 Aspergillus species from section Flavi.</title>
        <authorList>
            <consortium name="DOE Joint Genome Institute"/>
            <person name="Kjaerbolling I."/>
            <person name="Vesth T."/>
            <person name="Frisvad J.C."/>
            <person name="Nybo J.L."/>
            <person name="Theobald S."/>
            <person name="Kildgaard S."/>
            <person name="Isbrandt T."/>
            <person name="Kuo A."/>
            <person name="Sato A."/>
            <person name="Lyhne E.K."/>
            <person name="Kogle M.E."/>
            <person name="Wiebenga A."/>
            <person name="Kun R.S."/>
            <person name="Lubbers R.J."/>
            <person name="Makela M.R."/>
            <person name="Barry K."/>
            <person name="Chovatia M."/>
            <person name="Clum A."/>
            <person name="Daum C."/>
            <person name="Haridas S."/>
            <person name="He G."/>
            <person name="LaButti K."/>
            <person name="Lipzen A."/>
            <person name="Mondo S."/>
            <person name="Riley R."/>
            <person name="Salamov A."/>
            <person name="Simmons B.A."/>
            <person name="Magnuson J.K."/>
            <person name="Henrissat B."/>
            <person name="Mortensen U.H."/>
            <person name="Larsen T.O."/>
            <person name="Devries R.P."/>
            <person name="Grigoriev I.V."/>
            <person name="Machida M."/>
            <person name="Baker S.E."/>
            <person name="Andersen M.R."/>
        </authorList>
    </citation>
    <scope>NUCLEOTIDE SEQUENCE [LARGE SCALE GENOMIC DNA]</scope>
    <source>
        <strain evidence="8 9">CBS 151.66</strain>
    </source>
</reference>
<evidence type="ECO:0000256" key="5">
    <source>
        <dbReference type="ARBA" id="ARBA00038359"/>
    </source>
</evidence>
<evidence type="ECO:0000256" key="3">
    <source>
        <dbReference type="ARBA" id="ARBA00022989"/>
    </source>
</evidence>
<comment type="similarity">
    <text evidence="5">Belongs to the SAT4 family.</text>
</comment>
<feature type="transmembrane region" description="Helical" evidence="6">
    <location>
        <begin position="57"/>
        <end position="74"/>
    </location>
</feature>